<dbReference type="GO" id="GO:0016020">
    <property type="term" value="C:membrane"/>
    <property type="evidence" value="ECO:0007669"/>
    <property type="project" value="UniProtKB-SubCell"/>
</dbReference>
<organism evidence="7 9">
    <name type="scientific">Oncorhynchus mykiss</name>
    <name type="common">Rainbow trout</name>
    <name type="synonym">Salmo gairdneri</name>
    <dbReference type="NCBI Taxonomy" id="8022"/>
    <lineage>
        <taxon>Eukaryota</taxon>
        <taxon>Metazoa</taxon>
        <taxon>Chordata</taxon>
        <taxon>Craniata</taxon>
        <taxon>Vertebrata</taxon>
        <taxon>Euteleostomi</taxon>
        <taxon>Actinopterygii</taxon>
        <taxon>Neopterygii</taxon>
        <taxon>Teleostei</taxon>
        <taxon>Protacanthopterygii</taxon>
        <taxon>Salmoniformes</taxon>
        <taxon>Salmonidae</taxon>
        <taxon>Salmoninae</taxon>
        <taxon>Oncorhynchus</taxon>
    </lineage>
</organism>
<evidence type="ECO:0000313" key="9">
    <source>
        <dbReference type="Proteomes" id="UP000193380"/>
    </source>
</evidence>
<sequence>MTVHDKFLYQALQLPPSDNCVTSHALLPRRMKSITACMGFGFSLRQEPWGAMKTTLQYMWDVYSKPTQAAKEVLTLLSMCFIIAMVTGGLLYHWMTEILRYDSGTSSTAACIYSVSILFLSFLCHPLRCVLTMILPTLGTKQGRKLIISTSVIVLVLSIIVNITVNMGVVMHVLKCTSEGFVHSLLNSSELFQEAKRDLVREAIKVEQEELNIVNRLRKFDHFTHIDVSKVKNTFVTVSKQIESDFSRANKLLEDYKLLSNRILAAIFLIYLIVESAHYLKSYVISVKFDNVYITRQLLQKASEDGIQIEPTNLKNMVNSTSCKITKQEFTKCLAPIVVVTLYFIVIIFIMVLDHIVYHLVTVSGPWLLDVPATSVSIAVKYKIHLRFPGLCIIPAICRDTELANLHKQYDWTFSPEALRCYIEPSAPDLRVRVFLGLLCLVSYIMVLLEVYARRIRRKVSASFFKTQEEKRINFLLKKIQAKQDTRENNIFFIEAVNETRVHTNQNVI</sequence>
<feature type="transmembrane region" description="Helical" evidence="5">
    <location>
        <begin position="107"/>
        <end position="125"/>
    </location>
</feature>
<name>A0A060W409_ONCMY</name>
<dbReference type="STRING" id="8022.A0A060W409"/>
<dbReference type="Proteomes" id="UP000193380">
    <property type="component" value="Unassembled WGS sequence"/>
</dbReference>
<keyword evidence="2 5" id="KW-0812">Transmembrane</keyword>
<keyword evidence="10" id="KW-1185">Reference proteome</keyword>
<evidence type="ECO:0000256" key="3">
    <source>
        <dbReference type="ARBA" id="ARBA00022989"/>
    </source>
</evidence>
<dbReference type="RefSeq" id="XP_021421835.1">
    <property type="nucleotide sequence ID" value="XM_021566160.2"/>
</dbReference>
<dbReference type="Pfam" id="PF07782">
    <property type="entry name" value="DC_STAMP"/>
    <property type="match status" value="1"/>
</dbReference>
<reference evidence="8" key="4">
    <citation type="submission" date="2025-05" db="UniProtKB">
        <authorList>
            <consortium name="Ensembl"/>
        </authorList>
    </citation>
    <scope>IDENTIFICATION</scope>
</reference>
<dbReference type="PaxDb" id="8022-A0A060W409"/>
<dbReference type="PANTHER" id="PTHR21041:SF3">
    <property type="entry name" value="OSTEOCLAST STIMULATORY TRANSMEMBRANE PROTEIN"/>
    <property type="match status" value="1"/>
</dbReference>
<evidence type="ECO:0000313" key="10">
    <source>
        <dbReference type="Proteomes" id="UP000694395"/>
    </source>
</evidence>
<proteinExistence type="predicted"/>
<dbReference type="KEGG" id="omy:110492126"/>
<feature type="transmembrane region" description="Helical" evidence="5">
    <location>
        <begin position="434"/>
        <end position="453"/>
    </location>
</feature>
<dbReference type="InterPro" id="IPR051856">
    <property type="entry name" value="CSR-E3_Ligase_Protein"/>
</dbReference>
<protein>
    <submittedName>
        <fullName evidence="8">Osteoclast stimulatory transmembrane protein</fullName>
    </submittedName>
</protein>
<accession>A0A060W409</accession>
<dbReference type="GeneID" id="110492126"/>
<comment type="subcellular location">
    <subcellularLocation>
        <location evidence="1">Membrane</location>
        <topology evidence="1">Multi-pass membrane protein</topology>
    </subcellularLocation>
</comment>
<dbReference type="EMBL" id="FR904339">
    <property type="protein sequence ID" value="CDQ60009.1"/>
    <property type="molecule type" value="Genomic_DNA"/>
</dbReference>
<dbReference type="InterPro" id="IPR012858">
    <property type="entry name" value="DC_STAMP-like"/>
</dbReference>
<feature type="transmembrane region" description="Helical" evidence="5">
    <location>
        <begin position="146"/>
        <end position="165"/>
    </location>
</feature>
<evidence type="ECO:0000259" key="6">
    <source>
        <dbReference type="Pfam" id="PF07782"/>
    </source>
</evidence>
<dbReference type="CTD" id="128506"/>
<feature type="transmembrane region" description="Helical" evidence="5">
    <location>
        <begin position="334"/>
        <end position="358"/>
    </location>
</feature>
<reference evidence="8 10" key="3">
    <citation type="submission" date="2020-07" db="EMBL/GenBank/DDBJ databases">
        <title>A long reads based de novo assembly of the rainbow trout Arlee double haploid line genome.</title>
        <authorList>
            <person name="Gao G."/>
            <person name="Palti Y."/>
        </authorList>
    </citation>
    <scope>NUCLEOTIDE SEQUENCE [LARGE SCALE GENOMIC DNA]</scope>
</reference>
<evidence type="ECO:0000256" key="1">
    <source>
        <dbReference type="ARBA" id="ARBA00004141"/>
    </source>
</evidence>
<evidence type="ECO:0000256" key="5">
    <source>
        <dbReference type="SAM" id="Phobius"/>
    </source>
</evidence>
<keyword evidence="4 5" id="KW-0472">Membrane</keyword>
<keyword evidence="3 5" id="KW-1133">Transmembrane helix</keyword>
<evidence type="ECO:0000313" key="7">
    <source>
        <dbReference type="EMBL" id="CDQ60009.1"/>
    </source>
</evidence>
<dbReference type="PANTHER" id="PTHR21041">
    <property type="entry name" value="DENDRITIC CELL-SPECIFIC TRANSMEMBRANE PROTEIN"/>
    <property type="match status" value="1"/>
</dbReference>
<feature type="transmembrane region" description="Helical" evidence="5">
    <location>
        <begin position="263"/>
        <end position="280"/>
    </location>
</feature>
<evidence type="ECO:0000256" key="2">
    <source>
        <dbReference type="ARBA" id="ARBA00022692"/>
    </source>
</evidence>
<evidence type="ECO:0000313" key="8">
    <source>
        <dbReference type="Ensembl" id="ENSOMYP00000071787.1"/>
    </source>
</evidence>
<gene>
    <name evidence="8" type="primary">ocstamp</name>
    <name evidence="7" type="ORF">GSONMT00080960001</name>
</gene>
<dbReference type="AlphaFoldDB" id="A0A060W409"/>
<dbReference type="GeneTree" id="ENSGT00940000153269"/>
<feature type="domain" description="Dendritic cell-specific transmembrane protein-like" evidence="6">
    <location>
        <begin position="289"/>
        <end position="476"/>
    </location>
</feature>
<dbReference type="Ensembl" id="ENSOMYT00000078153.2">
    <property type="protein sequence ID" value="ENSOMYP00000071787.1"/>
    <property type="gene ID" value="ENSOMYG00000033187.2"/>
</dbReference>
<evidence type="ECO:0000256" key="4">
    <source>
        <dbReference type="ARBA" id="ARBA00023136"/>
    </source>
</evidence>
<dbReference type="OrthoDB" id="9947082at2759"/>
<dbReference type="Proteomes" id="UP000694395">
    <property type="component" value="Chromosome 16"/>
</dbReference>
<reference evidence="7" key="2">
    <citation type="submission" date="2014-03" db="EMBL/GenBank/DDBJ databases">
        <authorList>
            <person name="Genoscope - CEA"/>
        </authorList>
    </citation>
    <scope>NUCLEOTIDE SEQUENCE</scope>
</reference>
<feature type="transmembrane region" description="Helical" evidence="5">
    <location>
        <begin position="73"/>
        <end position="95"/>
    </location>
</feature>
<reference evidence="7" key="1">
    <citation type="journal article" date="2014" name="Nat. Commun.">
        <title>The rainbow trout genome provides novel insights into evolution after whole-genome duplication in vertebrates.</title>
        <authorList>
            <person name="Berthelot C."/>
            <person name="Brunet F."/>
            <person name="Chalopin D."/>
            <person name="Juanchich A."/>
            <person name="Bernard M."/>
            <person name="Noel B."/>
            <person name="Bento P."/>
            <person name="Da Silva C."/>
            <person name="Labadie K."/>
            <person name="Alberti A."/>
            <person name="Aury J.M."/>
            <person name="Louis A."/>
            <person name="Dehais P."/>
            <person name="Bardou P."/>
            <person name="Montfort J."/>
            <person name="Klopp C."/>
            <person name="Cabau C."/>
            <person name="Gaspin C."/>
            <person name="Thorgaard G.H."/>
            <person name="Boussaha M."/>
            <person name="Quillet E."/>
            <person name="Guyomard R."/>
            <person name="Galiana D."/>
            <person name="Bobe J."/>
            <person name="Volff J.N."/>
            <person name="Genet C."/>
            <person name="Wincker P."/>
            <person name="Jaillon O."/>
            <person name="Roest Crollius H."/>
            <person name="Guiguen Y."/>
        </authorList>
    </citation>
    <scope>NUCLEOTIDE SEQUENCE [LARGE SCALE GENOMIC DNA]</scope>
</reference>